<keyword evidence="3" id="KW-1185">Reference proteome</keyword>
<dbReference type="AlphaFoldDB" id="A0A9K3D219"/>
<dbReference type="OrthoDB" id="49473at2759"/>
<feature type="non-terminal residue" evidence="2">
    <location>
        <position position="1"/>
    </location>
</feature>
<dbReference type="Gene3D" id="2.130.10.130">
    <property type="entry name" value="Integrin alpha, N-terminal"/>
    <property type="match status" value="1"/>
</dbReference>
<dbReference type="PANTHER" id="PTHR36220:SF1">
    <property type="entry name" value="GAMMA TUBULIN COMPLEX COMPONENT C-TERMINAL DOMAIN-CONTAINING PROTEIN"/>
    <property type="match status" value="1"/>
</dbReference>
<keyword evidence="1" id="KW-0812">Transmembrane</keyword>
<dbReference type="PANTHER" id="PTHR36220">
    <property type="entry name" value="UNNAMED PRODUCT"/>
    <property type="match status" value="1"/>
</dbReference>
<evidence type="ECO:0000313" key="2">
    <source>
        <dbReference type="EMBL" id="GIQ86378.1"/>
    </source>
</evidence>
<comment type="caution">
    <text evidence="2">The sequence shown here is derived from an EMBL/GenBank/DDBJ whole genome shotgun (WGS) entry which is preliminary data.</text>
</comment>
<sequence length="361" mass="39599">DEAVIRPHFPGAHQQFSRFGHSVSLADGILVVGTPNGDYYCDSHEAGEAFVFVYHQEQWMQAQWLMARGGETADYTRNHYGNSVSLSKDKSLLVIGEFGWKNSSGRVHLYKWREHGLYFDLLCTIEGYTNNTDDAYGMTVATANNGVFAVGAPFATAHAGKVYIYQYEETSAPRPRHMNDPYVTYNDSHFTVEPTWLIESVQQQGFFGAALSLSEDGCALAVGSARYSVTGVPSGNTLLYSQISERCNASTESVEAFLSGEKDLWEKRAQYGGKSADDRFGSDVALNGDGTRLAVGARMAGQPGYYLAEEERESGGEKGKTHLATATTKRTGKVYIFVQPSLPPMSTILLVFIIGLTILNL</sequence>
<reference evidence="2 3" key="1">
    <citation type="journal article" date="2018" name="PLoS ONE">
        <title>The draft genome of Kipferlia bialata reveals reductive genome evolution in fornicate parasites.</title>
        <authorList>
            <person name="Tanifuji G."/>
            <person name="Takabayashi S."/>
            <person name="Kume K."/>
            <person name="Takagi M."/>
            <person name="Nakayama T."/>
            <person name="Kamikawa R."/>
            <person name="Inagaki Y."/>
            <person name="Hashimoto T."/>
        </authorList>
    </citation>
    <scope>NUCLEOTIDE SEQUENCE [LARGE SCALE GENOMIC DNA]</scope>
    <source>
        <strain evidence="2">NY0173</strain>
    </source>
</reference>
<dbReference type="EMBL" id="BDIP01002495">
    <property type="protein sequence ID" value="GIQ86378.1"/>
    <property type="molecule type" value="Genomic_DNA"/>
</dbReference>
<evidence type="ECO:0000313" key="3">
    <source>
        <dbReference type="Proteomes" id="UP000265618"/>
    </source>
</evidence>
<keyword evidence="1" id="KW-0472">Membrane</keyword>
<gene>
    <name evidence="2" type="ORF">KIPB_008224</name>
</gene>
<accession>A0A9K3D219</accession>
<name>A0A9K3D219_9EUKA</name>
<keyword evidence="1" id="KW-1133">Transmembrane helix</keyword>
<dbReference type="InterPro" id="IPR028994">
    <property type="entry name" value="Integrin_alpha_N"/>
</dbReference>
<feature type="transmembrane region" description="Helical" evidence="1">
    <location>
        <begin position="342"/>
        <end position="359"/>
    </location>
</feature>
<dbReference type="Proteomes" id="UP000265618">
    <property type="component" value="Unassembled WGS sequence"/>
</dbReference>
<protein>
    <submittedName>
        <fullName evidence="2">Uncharacterized protein</fullName>
    </submittedName>
</protein>
<organism evidence="2 3">
    <name type="scientific">Kipferlia bialata</name>
    <dbReference type="NCBI Taxonomy" id="797122"/>
    <lineage>
        <taxon>Eukaryota</taxon>
        <taxon>Metamonada</taxon>
        <taxon>Carpediemonas-like organisms</taxon>
        <taxon>Kipferlia</taxon>
    </lineage>
</organism>
<proteinExistence type="predicted"/>
<evidence type="ECO:0000256" key="1">
    <source>
        <dbReference type="SAM" id="Phobius"/>
    </source>
</evidence>